<feature type="transmembrane region" description="Helical" evidence="1">
    <location>
        <begin position="16"/>
        <end position="34"/>
    </location>
</feature>
<reference evidence="2 3" key="1">
    <citation type="journal article" date="2019" name="Emerg. Microbes Infect.">
        <title>Comprehensive subspecies identification of 175 nontuberculous mycobacteria species based on 7547 genomic profiles.</title>
        <authorList>
            <person name="Matsumoto Y."/>
            <person name="Kinjo T."/>
            <person name="Motooka D."/>
            <person name="Nabeya D."/>
            <person name="Jung N."/>
            <person name="Uechi K."/>
            <person name="Horii T."/>
            <person name="Iida T."/>
            <person name="Fujita J."/>
            <person name="Nakamura S."/>
        </authorList>
    </citation>
    <scope>NUCLEOTIDE SEQUENCE [LARGE SCALE GENOMIC DNA]</scope>
    <source>
        <strain evidence="2 3">JCM 18538</strain>
    </source>
</reference>
<evidence type="ECO:0000313" key="2">
    <source>
        <dbReference type="EMBL" id="BBY48370.1"/>
    </source>
</evidence>
<organism evidence="2 3">
    <name type="scientific">Mycolicibacterium arabiense</name>
    <dbReference type="NCBI Taxonomy" id="1286181"/>
    <lineage>
        <taxon>Bacteria</taxon>
        <taxon>Bacillati</taxon>
        <taxon>Actinomycetota</taxon>
        <taxon>Actinomycetes</taxon>
        <taxon>Mycobacteriales</taxon>
        <taxon>Mycobacteriaceae</taxon>
        <taxon>Mycolicibacterium</taxon>
    </lineage>
</organism>
<dbReference type="KEGG" id="marz:MARA_18380"/>
<sequence>MLDHLWNFAVQAVHEWDWPTIAAFVAVGVTLWVARSSTRAGRRQLRQSAVIDLNEQTVTWLTEVNMFLDNIAGYLDGRVDQSAIGPAASDRVSAATGRLDRSLKAAQMVIPDFEMAAALTAAEFKMYTFLQLLRNPAPTSIDDERRTLTRIVTEGRPLVREFEAGAGPLVLRGFKLYRLRRGVWCSVFAGGWPAVDPGAHNDAAAGVALVQQSVEHGGRRHAAAHLRAGSAYRRDQPQFGVNCIVVPHNLSLRSSARRLPRHIGVP</sequence>
<evidence type="ECO:0000256" key="1">
    <source>
        <dbReference type="SAM" id="Phobius"/>
    </source>
</evidence>
<keyword evidence="3" id="KW-1185">Reference proteome</keyword>
<keyword evidence="1" id="KW-0812">Transmembrane</keyword>
<keyword evidence="1" id="KW-1133">Transmembrane helix</keyword>
<name>A0A7I7RW09_9MYCO</name>
<protein>
    <submittedName>
        <fullName evidence="2">Uncharacterized protein</fullName>
    </submittedName>
</protein>
<proteinExistence type="predicted"/>
<gene>
    <name evidence="2" type="ORF">MARA_18380</name>
</gene>
<dbReference type="AlphaFoldDB" id="A0A7I7RW09"/>
<keyword evidence="1" id="KW-0472">Membrane</keyword>
<dbReference type="RefSeq" id="WP_163918162.1">
    <property type="nucleotide sequence ID" value="NZ_AP022593.1"/>
</dbReference>
<geneLocation type="plasmid" evidence="3">
    <name>pjcm18538 dna</name>
</geneLocation>
<dbReference type="EMBL" id="AP022593">
    <property type="protein sequence ID" value="BBY48370.1"/>
    <property type="molecule type" value="Genomic_DNA"/>
</dbReference>
<evidence type="ECO:0000313" key="3">
    <source>
        <dbReference type="Proteomes" id="UP000467428"/>
    </source>
</evidence>
<dbReference type="Proteomes" id="UP000467428">
    <property type="component" value="Chromosome"/>
</dbReference>
<accession>A0A7I7RW09</accession>